<organism evidence="1 2">
    <name type="scientific">Trichormus variabilis (strain ATCC 29413 / PCC 7937)</name>
    <name type="common">Anabaena variabilis</name>
    <dbReference type="NCBI Taxonomy" id="240292"/>
    <lineage>
        <taxon>Bacteria</taxon>
        <taxon>Bacillati</taxon>
        <taxon>Cyanobacteriota</taxon>
        <taxon>Cyanophyceae</taxon>
        <taxon>Nostocales</taxon>
        <taxon>Nostocaceae</taxon>
        <taxon>Trichormus</taxon>
    </lineage>
</organism>
<dbReference type="AlphaFoldDB" id="Q3M472"/>
<dbReference type="RefSeq" id="WP_011321282.1">
    <property type="nucleotide sequence ID" value="NC_007413.1"/>
</dbReference>
<evidence type="ECO:0000313" key="2">
    <source>
        <dbReference type="Proteomes" id="UP000002533"/>
    </source>
</evidence>
<name>Q3M472_TRIV2</name>
<reference evidence="2" key="1">
    <citation type="journal article" date="2014" name="Stand. Genomic Sci.">
        <title>Complete genome sequence of Anabaena variabilis ATCC 29413.</title>
        <authorList>
            <person name="Thiel T."/>
            <person name="Pratte B.S."/>
            <person name="Zhong J."/>
            <person name="Goodwin L."/>
            <person name="Copeland A."/>
            <person name="Lucas S."/>
            <person name="Han C."/>
            <person name="Pitluck S."/>
            <person name="Land M.L."/>
            <person name="Kyrpides N.C."/>
            <person name="Woyke T."/>
        </authorList>
    </citation>
    <scope>NUCLEOTIDE SEQUENCE [LARGE SCALE GENOMIC DNA]</scope>
    <source>
        <strain evidence="2">ATCC 29413 / PCC 7937</strain>
    </source>
</reference>
<gene>
    <name evidence="1" type="ordered locus">Ava_4617</name>
</gene>
<evidence type="ECO:0000313" key="1">
    <source>
        <dbReference type="EMBL" id="ABA24214.1"/>
    </source>
</evidence>
<dbReference type="HOGENOM" id="CLU_163891_0_0_3"/>
<dbReference type="KEGG" id="ava:Ava_4617"/>
<accession>Q3M472</accession>
<proteinExistence type="predicted"/>
<protein>
    <submittedName>
        <fullName evidence="1">Uncharacterized protein</fullName>
    </submittedName>
</protein>
<dbReference type="STRING" id="240292.Ava_4617"/>
<dbReference type="Proteomes" id="UP000002533">
    <property type="component" value="Chromosome"/>
</dbReference>
<dbReference type="EMBL" id="CP000117">
    <property type="protein sequence ID" value="ABA24214.1"/>
    <property type="molecule type" value="Genomic_DNA"/>
</dbReference>
<sequence>MQNFTRHPMKWIRLSIVALSSSILVWLSGHWGNSVLALSPVKDIPEEILRTEIIIDARSPIDGQPLTAAEYAQLQEQLQISPPPKLSTNIRQTIFLTRMRKFLLQFFPFLNL</sequence>
<dbReference type="eggNOG" id="ENOG5032Y9E">
    <property type="taxonomic scope" value="Bacteria"/>
</dbReference>